<dbReference type="Proteomes" id="UP000094385">
    <property type="component" value="Unassembled WGS sequence"/>
</dbReference>
<dbReference type="AlphaFoldDB" id="A0A1E3PYH8"/>
<evidence type="ECO:0000313" key="2">
    <source>
        <dbReference type="Proteomes" id="UP000094385"/>
    </source>
</evidence>
<accession>A0A1E3PYH8</accession>
<proteinExistence type="predicted"/>
<evidence type="ECO:0000313" key="1">
    <source>
        <dbReference type="EMBL" id="ODQ70495.1"/>
    </source>
</evidence>
<protein>
    <submittedName>
        <fullName evidence="1">Uncharacterized protein</fullName>
    </submittedName>
</protein>
<reference evidence="1 2" key="1">
    <citation type="journal article" date="2016" name="Proc. Natl. Acad. Sci. U.S.A.">
        <title>Comparative genomics of biotechnologically important yeasts.</title>
        <authorList>
            <person name="Riley R."/>
            <person name="Haridas S."/>
            <person name="Wolfe K.H."/>
            <person name="Lopes M.R."/>
            <person name="Hittinger C.T."/>
            <person name="Goeker M."/>
            <person name="Salamov A.A."/>
            <person name="Wisecaver J.H."/>
            <person name="Long T.M."/>
            <person name="Calvey C.H."/>
            <person name="Aerts A.L."/>
            <person name="Barry K.W."/>
            <person name="Choi C."/>
            <person name="Clum A."/>
            <person name="Coughlan A.Y."/>
            <person name="Deshpande S."/>
            <person name="Douglass A.P."/>
            <person name="Hanson S.J."/>
            <person name="Klenk H.-P."/>
            <person name="LaButti K.M."/>
            <person name="Lapidus A."/>
            <person name="Lindquist E.A."/>
            <person name="Lipzen A.M."/>
            <person name="Meier-Kolthoff J.P."/>
            <person name="Ohm R.A."/>
            <person name="Otillar R.P."/>
            <person name="Pangilinan J.L."/>
            <person name="Peng Y."/>
            <person name="Rokas A."/>
            <person name="Rosa C.A."/>
            <person name="Scheuner C."/>
            <person name="Sibirny A.A."/>
            <person name="Slot J.C."/>
            <person name="Stielow J.B."/>
            <person name="Sun H."/>
            <person name="Kurtzman C.P."/>
            <person name="Blackwell M."/>
            <person name="Grigoriev I.V."/>
            <person name="Jeffries T.W."/>
        </authorList>
    </citation>
    <scope>NUCLEOTIDE SEQUENCE [LARGE SCALE GENOMIC DNA]</scope>
    <source>
        <strain evidence="1 2">NRRL Y-11557</strain>
    </source>
</reference>
<keyword evidence="2" id="KW-1185">Reference proteome</keyword>
<name>A0A1E3PYH8_LIPST</name>
<sequence>MPSFDALPIEINELILQHANVLTAHSGLPRIHAFVNYARDVRFNYSDYSLLSRTWRELIQRELFRYPVFVMDPDPKAQRVFGLRANVEKAERIYRENPELARYSHGAEVKFVPTGVPCPADPAAILNLLYRVWVLLKQLAMSSSRSILNNEEFYGIEYIFKIRFLTVNDYSSYVKPLFAKVDCPNDFSLPEIGVPIRLKFNDSFESQNFMTPDLMMTMLNGVPKLKELTMGCHVFNGRYQFLKFFFSRNNLVPI</sequence>
<dbReference type="OrthoDB" id="5281682at2759"/>
<organism evidence="1 2">
    <name type="scientific">Lipomyces starkeyi NRRL Y-11557</name>
    <dbReference type="NCBI Taxonomy" id="675824"/>
    <lineage>
        <taxon>Eukaryota</taxon>
        <taxon>Fungi</taxon>
        <taxon>Dikarya</taxon>
        <taxon>Ascomycota</taxon>
        <taxon>Saccharomycotina</taxon>
        <taxon>Lipomycetes</taxon>
        <taxon>Lipomycetales</taxon>
        <taxon>Lipomycetaceae</taxon>
        <taxon>Lipomyces</taxon>
    </lineage>
</organism>
<dbReference type="EMBL" id="KV454300">
    <property type="protein sequence ID" value="ODQ70495.1"/>
    <property type="molecule type" value="Genomic_DNA"/>
</dbReference>
<gene>
    <name evidence="1" type="ORF">LIPSTDRAFT_65592</name>
</gene>